<keyword evidence="2" id="KW-1185">Reference proteome</keyword>
<dbReference type="OrthoDB" id="10250660at2759"/>
<protein>
    <submittedName>
        <fullName evidence="1">tRNA (Uracil-5-)-methyltransferase A</fullName>
    </submittedName>
</protein>
<dbReference type="EMBL" id="BGPR01016425">
    <property type="protein sequence ID" value="GBN72950.1"/>
    <property type="molecule type" value="Genomic_DNA"/>
</dbReference>
<evidence type="ECO:0000313" key="2">
    <source>
        <dbReference type="Proteomes" id="UP000499080"/>
    </source>
</evidence>
<dbReference type="PANTHER" id="PTHR45904">
    <property type="entry name" value="TRNA (URACIL-5-)-METHYLTRANSFERASE"/>
    <property type="match status" value="1"/>
</dbReference>
<evidence type="ECO:0000313" key="1">
    <source>
        <dbReference type="EMBL" id="GBN72950.1"/>
    </source>
</evidence>
<gene>
    <name evidence="1" type="primary">Trmt2a_0</name>
    <name evidence="1" type="ORF">AVEN_190307_1</name>
</gene>
<dbReference type="GO" id="GO:0032259">
    <property type="term" value="P:methylation"/>
    <property type="evidence" value="ECO:0007669"/>
    <property type="project" value="UniProtKB-KW"/>
</dbReference>
<dbReference type="InterPro" id="IPR029063">
    <property type="entry name" value="SAM-dependent_MTases_sf"/>
</dbReference>
<comment type="caution">
    <text evidence="1">The sequence shown here is derived from an EMBL/GenBank/DDBJ whole genome shotgun (WGS) entry which is preliminary data.</text>
</comment>
<dbReference type="AlphaFoldDB" id="A0A4Y2RC00"/>
<keyword evidence="1" id="KW-0808">Transferase</keyword>
<accession>A0A4Y2RC00</accession>
<dbReference type="SUPFAM" id="SSF53335">
    <property type="entry name" value="S-adenosyl-L-methionine-dependent methyltransferases"/>
    <property type="match status" value="1"/>
</dbReference>
<keyword evidence="1" id="KW-0489">Methyltransferase</keyword>
<dbReference type="PANTHER" id="PTHR45904:SF2">
    <property type="entry name" value="TRNA (URACIL-5-)-METHYLTRANSFERASE HOMOLOG A"/>
    <property type="match status" value="1"/>
</dbReference>
<sequence>MKEDEIHKFLQKLSKSIEKVNSSLKPILSKYRKENYYQCCPLQPIKRSPVTTAYRNKCEFTVGRHLYTKEKTVGFRLNSYKEGSMSVAEPDDCINISESMLKAVKSFQAYIRESDKDVYNPENHAGYWRQLTVRTSNNADVLIIIVMHPQSLSEVSA</sequence>
<dbReference type="InterPro" id="IPR045850">
    <property type="entry name" value="TRM2_met"/>
</dbReference>
<organism evidence="1 2">
    <name type="scientific">Araneus ventricosus</name>
    <name type="common">Orbweaver spider</name>
    <name type="synonym">Epeira ventricosa</name>
    <dbReference type="NCBI Taxonomy" id="182803"/>
    <lineage>
        <taxon>Eukaryota</taxon>
        <taxon>Metazoa</taxon>
        <taxon>Ecdysozoa</taxon>
        <taxon>Arthropoda</taxon>
        <taxon>Chelicerata</taxon>
        <taxon>Arachnida</taxon>
        <taxon>Araneae</taxon>
        <taxon>Araneomorphae</taxon>
        <taxon>Entelegynae</taxon>
        <taxon>Araneoidea</taxon>
        <taxon>Araneidae</taxon>
        <taxon>Araneus</taxon>
    </lineage>
</organism>
<name>A0A4Y2RC00_ARAVE</name>
<proteinExistence type="predicted"/>
<reference evidence="1 2" key="1">
    <citation type="journal article" date="2019" name="Sci. Rep.">
        <title>Orb-weaving spider Araneus ventricosus genome elucidates the spidroin gene catalogue.</title>
        <authorList>
            <person name="Kono N."/>
            <person name="Nakamura H."/>
            <person name="Ohtoshi R."/>
            <person name="Moran D.A.P."/>
            <person name="Shinohara A."/>
            <person name="Yoshida Y."/>
            <person name="Fujiwara M."/>
            <person name="Mori M."/>
            <person name="Tomita M."/>
            <person name="Arakawa K."/>
        </authorList>
    </citation>
    <scope>NUCLEOTIDE SEQUENCE [LARGE SCALE GENOMIC DNA]</scope>
</reference>
<dbReference type="Gene3D" id="2.40.50.1070">
    <property type="match status" value="1"/>
</dbReference>
<dbReference type="GO" id="GO:0008168">
    <property type="term" value="F:methyltransferase activity"/>
    <property type="evidence" value="ECO:0007669"/>
    <property type="project" value="UniProtKB-KW"/>
</dbReference>
<dbReference type="GO" id="GO:0003723">
    <property type="term" value="F:RNA binding"/>
    <property type="evidence" value="ECO:0007669"/>
    <property type="project" value="TreeGrafter"/>
</dbReference>
<dbReference type="Proteomes" id="UP000499080">
    <property type="component" value="Unassembled WGS sequence"/>
</dbReference>